<evidence type="ECO:0000313" key="4">
    <source>
        <dbReference type="Proteomes" id="UP001260188"/>
    </source>
</evidence>
<comment type="caution">
    <text evidence="3">The sequence shown here is derived from an EMBL/GenBank/DDBJ whole genome shotgun (WGS) entry which is preliminary data.</text>
</comment>
<gene>
    <name evidence="3" type="ORF">QE367_001089</name>
</gene>
<dbReference type="PANTHER" id="PTHR30336:SF4">
    <property type="entry name" value="ENVELOPE BIOGENESIS FACTOR ELYC"/>
    <property type="match status" value="1"/>
</dbReference>
<feature type="domain" description="DUF218" evidence="2">
    <location>
        <begin position="168"/>
        <end position="311"/>
    </location>
</feature>
<dbReference type="Proteomes" id="UP001260188">
    <property type="component" value="Unassembled WGS sequence"/>
</dbReference>
<feature type="transmembrane region" description="Helical" evidence="1">
    <location>
        <begin position="28"/>
        <end position="56"/>
    </location>
</feature>
<dbReference type="InterPro" id="IPR014729">
    <property type="entry name" value="Rossmann-like_a/b/a_fold"/>
</dbReference>
<dbReference type="Gene3D" id="3.40.50.620">
    <property type="entry name" value="HUPs"/>
    <property type="match status" value="1"/>
</dbReference>
<evidence type="ECO:0000256" key="1">
    <source>
        <dbReference type="SAM" id="Phobius"/>
    </source>
</evidence>
<feature type="transmembrane region" description="Helical" evidence="1">
    <location>
        <begin position="317"/>
        <end position="344"/>
    </location>
</feature>
<evidence type="ECO:0000259" key="2">
    <source>
        <dbReference type="Pfam" id="PF02698"/>
    </source>
</evidence>
<dbReference type="InterPro" id="IPR003848">
    <property type="entry name" value="DUF218"/>
</dbReference>
<protein>
    <submittedName>
        <fullName evidence="3">Uncharacterized SAM-binding protein YcdF (DUF218 family)</fullName>
    </submittedName>
</protein>
<reference evidence="3 4" key="1">
    <citation type="submission" date="2023-08" db="EMBL/GenBank/DDBJ databases">
        <title>Functional and genomic diversity of the sorghum phyllosphere microbiome.</title>
        <authorList>
            <person name="Shade A."/>
        </authorList>
    </citation>
    <scope>NUCLEOTIDE SEQUENCE [LARGE SCALE GENOMIC DNA]</scope>
    <source>
        <strain evidence="3 4">SORGH_AS_0919</strain>
    </source>
</reference>
<sequence>MPGFFTLLFAALGILLAARDSRRMLPGVLLTLAATSLVAAVVTFILGLTVALATLAVPGNDVVGLLLVFIVPLLAAIGLGVALLANGVVMLQREGRSLANRLSLLAGIGVLAILALGIVAVTAGWFELAVILLLLAGPIGYVAMGFVAYLCWSAVYARIARRSAAPAAIITLGSGVRRDGSVPPLLAQRVALGVETLQRSPGAMLVVSGGQGADEPRSEAAAMAEYAAELGAPAQRLLIEDVSRTTEENLTLTRRILTERGITGPVLAVTSDYHAFRAATLLRTLGMPGHAIGARTARYYRPSALLREYLALLRDHLVLNAVALGVLMLPVVAFVAMSLITLIAD</sequence>
<feature type="transmembrane region" description="Helical" evidence="1">
    <location>
        <begin position="62"/>
        <end position="90"/>
    </location>
</feature>
<dbReference type="EMBL" id="JAVIZA010000001">
    <property type="protein sequence ID" value="MDR6166885.1"/>
    <property type="molecule type" value="Genomic_DNA"/>
</dbReference>
<feature type="transmembrane region" description="Helical" evidence="1">
    <location>
        <begin position="129"/>
        <end position="152"/>
    </location>
</feature>
<dbReference type="InterPro" id="IPR051599">
    <property type="entry name" value="Cell_Envelope_Assoc"/>
</dbReference>
<keyword evidence="1" id="KW-0472">Membrane</keyword>
<organism evidence="3 4">
    <name type="scientific">Microbacterium paludicola</name>
    <dbReference type="NCBI Taxonomy" id="300019"/>
    <lineage>
        <taxon>Bacteria</taxon>
        <taxon>Bacillati</taxon>
        <taxon>Actinomycetota</taxon>
        <taxon>Actinomycetes</taxon>
        <taxon>Micrococcales</taxon>
        <taxon>Microbacteriaceae</taxon>
        <taxon>Microbacterium</taxon>
    </lineage>
</organism>
<dbReference type="PANTHER" id="PTHR30336">
    <property type="entry name" value="INNER MEMBRANE PROTEIN, PROBABLE PERMEASE"/>
    <property type="match status" value="1"/>
</dbReference>
<dbReference type="RefSeq" id="WP_309665299.1">
    <property type="nucleotide sequence ID" value="NZ_JAVIZA010000001.1"/>
</dbReference>
<keyword evidence="4" id="KW-1185">Reference proteome</keyword>
<keyword evidence="1" id="KW-0812">Transmembrane</keyword>
<feature type="transmembrane region" description="Helical" evidence="1">
    <location>
        <begin position="102"/>
        <end position="123"/>
    </location>
</feature>
<evidence type="ECO:0000313" key="3">
    <source>
        <dbReference type="EMBL" id="MDR6166885.1"/>
    </source>
</evidence>
<dbReference type="CDD" id="cd06259">
    <property type="entry name" value="YdcF-like"/>
    <property type="match status" value="1"/>
</dbReference>
<name>A0ABU1HZ10_9MICO</name>
<dbReference type="Pfam" id="PF02698">
    <property type="entry name" value="DUF218"/>
    <property type="match status" value="1"/>
</dbReference>
<keyword evidence="1" id="KW-1133">Transmembrane helix</keyword>
<proteinExistence type="predicted"/>
<accession>A0ABU1HZ10</accession>